<protein>
    <submittedName>
        <fullName evidence="1">Uncharacterized protein</fullName>
    </submittedName>
</protein>
<sequence>MALCRSPSHWNYNYSSANNSLYSEWMFGSEPNRSQYQLDWYYNFGRRVGGMGIQTHHQVSTNAIMIACSVTACCYMENAMDSFSYSRTPSPHITGCWADHAPNKQHLLPTYVTVISNETAIFLVMIARARHMFRHQTSAFIHTLFRDGLLYYFAALSESSAFLYLNKVRSSSFINPIAVSVVDTLTSNSFVQHIFHVVFMSRILVNLRKVSARCENRLVSSQIASRASAAANQMSYVCDTHDTLPMHTRDLDAA</sequence>
<dbReference type="HOGENOM" id="CLU_1094868_0_0_1"/>
<organism evidence="1 2">
    <name type="scientific">Sphaerobolus stellatus (strain SS14)</name>
    <dbReference type="NCBI Taxonomy" id="990650"/>
    <lineage>
        <taxon>Eukaryota</taxon>
        <taxon>Fungi</taxon>
        <taxon>Dikarya</taxon>
        <taxon>Basidiomycota</taxon>
        <taxon>Agaricomycotina</taxon>
        <taxon>Agaricomycetes</taxon>
        <taxon>Phallomycetidae</taxon>
        <taxon>Geastrales</taxon>
        <taxon>Sphaerobolaceae</taxon>
        <taxon>Sphaerobolus</taxon>
    </lineage>
</organism>
<proteinExistence type="predicted"/>
<accession>A0A0C9VSB7</accession>
<evidence type="ECO:0000313" key="2">
    <source>
        <dbReference type="Proteomes" id="UP000054279"/>
    </source>
</evidence>
<dbReference type="EMBL" id="KN837140">
    <property type="protein sequence ID" value="KIJ40901.1"/>
    <property type="molecule type" value="Genomic_DNA"/>
</dbReference>
<dbReference type="AlphaFoldDB" id="A0A0C9VSB7"/>
<name>A0A0C9VSB7_SPHS4</name>
<reference evidence="1 2" key="1">
    <citation type="submission" date="2014-06" db="EMBL/GenBank/DDBJ databases">
        <title>Evolutionary Origins and Diversification of the Mycorrhizal Mutualists.</title>
        <authorList>
            <consortium name="DOE Joint Genome Institute"/>
            <consortium name="Mycorrhizal Genomics Consortium"/>
            <person name="Kohler A."/>
            <person name="Kuo A."/>
            <person name="Nagy L.G."/>
            <person name="Floudas D."/>
            <person name="Copeland A."/>
            <person name="Barry K.W."/>
            <person name="Cichocki N."/>
            <person name="Veneault-Fourrey C."/>
            <person name="LaButti K."/>
            <person name="Lindquist E.A."/>
            <person name="Lipzen A."/>
            <person name="Lundell T."/>
            <person name="Morin E."/>
            <person name="Murat C."/>
            <person name="Riley R."/>
            <person name="Ohm R."/>
            <person name="Sun H."/>
            <person name="Tunlid A."/>
            <person name="Henrissat B."/>
            <person name="Grigoriev I.V."/>
            <person name="Hibbett D.S."/>
            <person name="Martin F."/>
        </authorList>
    </citation>
    <scope>NUCLEOTIDE SEQUENCE [LARGE SCALE GENOMIC DNA]</scope>
    <source>
        <strain evidence="1 2">SS14</strain>
    </source>
</reference>
<keyword evidence="2" id="KW-1185">Reference proteome</keyword>
<gene>
    <name evidence="1" type="ORF">M422DRAFT_48922</name>
</gene>
<dbReference type="Proteomes" id="UP000054279">
    <property type="component" value="Unassembled WGS sequence"/>
</dbReference>
<evidence type="ECO:0000313" key="1">
    <source>
        <dbReference type="EMBL" id="KIJ40901.1"/>
    </source>
</evidence>